<accession>A0A498H8G2</accession>
<proteinExistence type="predicted"/>
<dbReference type="EMBL" id="RDQH01000343">
    <property type="protein sequence ID" value="RXH67279.1"/>
    <property type="molecule type" value="Genomic_DNA"/>
</dbReference>
<sequence>MRSEEKSSRHSFLSNSNIGNDDQEYVFKTESQNSAYTDFDLLIRLKRWTKSAKSSVTVDNSGVKIYVDKSVLERSGTLFQQYSHLIDKVILNDEAIKLFCEAMDIVNEKIKPLVGSSNENVEPSATKEDMEHPAKKKKLIIDDVGFLEPDPIKTKGSGKILKMVNGNLCHGMATVDQNVP</sequence>
<protein>
    <submittedName>
        <fullName evidence="1">Uncharacterized protein</fullName>
    </submittedName>
</protein>
<name>A0A498H8G2_MALDO</name>
<evidence type="ECO:0000313" key="2">
    <source>
        <dbReference type="Proteomes" id="UP000290289"/>
    </source>
</evidence>
<dbReference type="AlphaFoldDB" id="A0A498H8G2"/>
<dbReference type="Proteomes" id="UP000290289">
    <property type="component" value="Chromosome 17"/>
</dbReference>
<gene>
    <name evidence="1" type="ORF">DVH24_027399</name>
</gene>
<keyword evidence="2" id="KW-1185">Reference proteome</keyword>
<organism evidence="1 2">
    <name type="scientific">Malus domestica</name>
    <name type="common">Apple</name>
    <name type="synonym">Pyrus malus</name>
    <dbReference type="NCBI Taxonomy" id="3750"/>
    <lineage>
        <taxon>Eukaryota</taxon>
        <taxon>Viridiplantae</taxon>
        <taxon>Streptophyta</taxon>
        <taxon>Embryophyta</taxon>
        <taxon>Tracheophyta</taxon>
        <taxon>Spermatophyta</taxon>
        <taxon>Magnoliopsida</taxon>
        <taxon>eudicotyledons</taxon>
        <taxon>Gunneridae</taxon>
        <taxon>Pentapetalae</taxon>
        <taxon>rosids</taxon>
        <taxon>fabids</taxon>
        <taxon>Rosales</taxon>
        <taxon>Rosaceae</taxon>
        <taxon>Amygdaloideae</taxon>
        <taxon>Maleae</taxon>
        <taxon>Malus</taxon>
    </lineage>
</organism>
<comment type="caution">
    <text evidence="1">The sequence shown here is derived from an EMBL/GenBank/DDBJ whole genome shotgun (WGS) entry which is preliminary data.</text>
</comment>
<reference evidence="1 2" key="1">
    <citation type="submission" date="2018-10" db="EMBL/GenBank/DDBJ databases">
        <title>A high-quality apple genome assembly.</title>
        <authorList>
            <person name="Hu J."/>
        </authorList>
    </citation>
    <scope>NUCLEOTIDE SEQUENCE [LARGE SCALE GENOMIC DNA]</scope>
    <source>
        <strain evidence="2">cv. HFTH1</strain>
        <tissue evidence="1">Young leaf</tissue>
    </source>
</reference>
<evidence type="ECO:0000313" key="1">
    <source>
        <dbReference type="EMBL" id="RXH67279.1"/>
    </source>
</evidence>